<reference evidence="1 2" key="1">
    <citation type="submission" date="2016-01" db="EMBL/GenBank/DDBJ databases">
        <title>Genome sequence of Thermus parvatiensis, a thermophile isolated from a hot water spring.</title>
        <authorList>
            <person name="Tripathi C."/>
            <person name="Lal R."/>
        </authorList>
    </citation>
    <scope>NUCLEOTIDE SEQUENCE [LARGE SCALE GENOMIC DNA]</scope>
    <source>
        <strain evidence="1 2">RL</strain>
    </source>
</reference>
<dbReference type="Proteomes" id="UP000061630">
    <property type="component" value="Chromosome"/>
</dbReference>
<evidence type="ECO:0008006" key="3">
    <source>
        <dbReference type="Google" id="ProtNLM"/>
    </source>
</evidence>
<accession>A0A0X8D7I5</accession>
<name>A0A0X8D7I5_9DEIN</name>
<dbReference type="KEGG" id="tpar:AV541_06935"/>
<evidence type="ECO:0000313" key="2">
    <source>
        <dbReference type="Proteomes" id="UP000061630"/>
    </source>
</evidence>
<evidence type="ECO:0000313" key="1">
    <source>
        <dbReference type="EMBL" id="AMA75790.1"/>
    </source>
</evidence>
<sequence length="237" mass="26347">MELGLLLERGGLSRENDPFIWDPIKESLEGACKRLLALYDRVLLLMTRPPFGAHLALAEALRERYPGRLLLHATPLFGPGLQALHERAEELLGKAEPEDVLAELRRMEREGRLYLASADPEALGRQGWLPPGGKLVMRLGFHALFALEGEHLRLPPLPVPEGQVPAAFAEFWGRAFAGRPVRAYLNLGKAAPPSWRRALEEGLKAHLALQKARLSPMPRDLQERIGAKSLLGFAYPL</sequence>
<gene>
    <name evidence="1" type="ORF">AV541_06935</name>
</gene>
<organism evidence="1 2">
    <name type="scientific">Thermus parvatiensis</name>
    <dbReference type="NCBI Taxonomy" id="456163"/>
    <lineage>
        <taxon>Bacteria</taxon>
        <taxon>Thermotogati</taxon>
        <taxon>Deinococcota</taxon>
        <taxon>Deinococci</taxon>
        <taxon>Thermales</taxon>
        <taxon>Thermaceae</taxon>
        <taxon>Thermus</taxon>
    </lineage>
</organism>
<dbReference type="AlphaFoldDB" id="A0A0X8D7I5"/>
<protein>
    <recommendedName>
        <fullName evidence="3">DegV family protein</fullName>
    </recommendedName>
</protein>
<dbReference type="EMBL" id="CP014141">
    <property type="protein sequence ID" value="AMA75790.1"/>
    <property type="molecule type" value="Genomic_DNA"/>
</dbReference>
<proteinExistence type="predicted"/>
<dbReference type="RefSeq" id="WP_060384566.1">
    <property type="nucleotide sequence ID" value="NZ_CP014141.1"/>
</dbReference>